<evidence type="ECO:0000256" key="5">
    <source>
        <dbReference type="SAM" id="MobiDB-lite"/>
    </source>
</evidence>
<evidence type="ECO:0000256" key="3">
    <source>
        <dbReference type="ARBA" id="ARBA00022927"/>
    </source>
</evidence>
<dbReference type="InterPro" id="IPR016024">
    <property type="entry name" value="ARM-type_fold"/>
</dbReference>
<gene>
    <name evidence="6" type="ORF">PPERSA_06236</name>
</gene>
<dbReference type="Gene3D" id="1.25.10.10">
    <property type="entry name" value="Leucine-rich Repeat Variant"/>
    <property type="match status" value="1"/>
</dbReference>
<dbReference type="InterPro" id="IPR000225">
    <property type="entry name" value="Armadillo"/>
</dbReference>
<keyword evidence="3" id="KW-0653">Protein transport</keyword>
<evidence type="ECO:0000256" key="2">
    <source>
        <dbReference type="ARBA" id="ARBA00022448"/>
    </source>
</evidence>
<dbReference type="Proteomes" id="UP000054937">
    <property type="component" value="Unassembled WGS sequence"/>
</dbReference>
<keyword evidence="4" id="KW-0175">Coiled coil</keyword>
<dbReference type="PROSITE" id="PS51419">
    <property type="entry name" value="RAB"/>
    <property type="match status" value="1"/>
</dbReference>
<dbReference type="SMART" id="SM00185">
    <property type="entry name" value="ARM"/>
    <property type="match status" value="2"/>
</dbReference>
<dbReference type="PANTHER" id="PTHR23316">
    <property type="entry name" value="IMPORTIN ALPHA"/>
    <property type="match status" value="1"/>
</dbReference>
<keyword evidence="2" id="KW-0813">Transport</keyword>
<dbReference type="InterPro" id="IPR011989">
    <property type="entry name" value="ARM-like"/>
</dbReference>
<proteinExistence type="inferred from homology"/>
<evidence type="ECO:0000313" key="6">
    <source>
        <dbReference type="EMBL" id="KRX06265.1"/>
    </source>
</evidence>
<keyword evidence="7" id="KW-1185">Reference proteome</keyword>
<comment type="caution">
    <text evidence="6">The sequence shown here is derived from an EMBL/GenBank/DDBJ whole genome shotgun (WGS) entry which is preliminary data.</text>
</comment>
<dbReference type="EMBL" id="LDAU01000097">
    <property type="protein sequence ID" value="KRX06265.1"/>
    <property type="molecule type" value="Genomic_DNA"/>
</dbReference>
<feature type="coiled-coil region" evidence="4">
    <location>
        <begin position="205"/>
        <end position="239"/>
    </location>
</feature>
<name>A0A0V0QV69_PSEPJ</name>
<feature type="region of interest" description="Disordered" evidence="5">
    <location>
        <begin position="345"/>
        <end position="388"/>
    </location>
</feature>
<evidence type="ECO:0000256" key="1">
    <source>
        <dbReference type="ARBA" id="ARBA00010394"/>
    </source>
</evidence>
<reference evidence="6 7" key="1">
    <citation type="journal article" date="2015" name="Sci. Rep.">
        <title>Genome of the facultative scuticociliatosis pathogen Pseudocohnilembus persalinus provides insight into its virulence through horizontal gene transfer.</title>
        <authorList>
            <person name="Xiong J."/>
            <person name="Wang G."/>
            <person name="Cheng J."/>
            <person name="Tian M."/>
            <person name="Pan X."/>
            <person name="Warren A."/>
            <person name="Jiang C."/>
            <person name="Yuan D."/>
            <person name="Miao W."/>
        </authorList>
    </citation>
    <scope>NUCLEOTIDE SEQUENCE [LARGE SCALE GENOMIC DNA]</scope>
    <source>
        <strain evidence="6">36N120E</strain>
    </source>
</reference>
<comment type="similarity">
    <text evidence="1">Belongs to the importin alpha family.</text>
</comment>
<evidence type="ECO:0000256" key="4">
    <source>
        <dbReference type="SAM" id="Coils"/>
    </source>
</evidence>
<sequence length="1571" mass="184122">MELKKSNLQVQSSFRNPYFGSSSKLTTTNNFENISSVNNNSKFQNENKYNRQKILQQKQILKSKEEIEYEQKSHEEIENNMINWLINWIQSFQQLVPDHIQYENQQNCEDENKLQSKQDQNQDINNFFNLNYNYLDQSQKLKYKKNQQQQKNNLKNQSPQKLFLIFQCLDKQREQQNFSRLIELCNALNINYIFVDQQIFTQEINEGAQTKRGIIQQQIQTLQNQNSQTLNQQQQKTDQKAFDFLKLRSFLDNIVFEQEIINKIQNFGQIENANIQQDYKIGVISVKNQLSFQFKEAKNNSQNQIEHPIIIAPSIVKLEKLNFSNHKKKSSSLIKKQIQVEKSEFEKNEKKNSSFSSSQQSLSEVQSINQNSQSQSSSNSSSSSSSSLPISEQSIQVSFNNLDSNQRNLNSSKQFKIQINNLNQAKRKSTILLMNSSKKFSAQKSERSQSKRQSTFLGDELISLKNSSGLVNRPRRKTSQVNLTSSQSEKKQQDIQINIGTVSMSESKKPGNTQIKLNLQKEENQQEIKLNKEDTQNQQNNDNNNNLKPQKLLNIDSNIQSNRSLLSPIVNDMNLSQKQSNVMKNSLSVMNQSSSFVKRPSFLDLARQNRVIMEVSSQFKKTLDFQKEDESKKFIAYLEKQFFELKDSDNNQILHTFSHKKTKFKLNFHNFQEKSNFNMYRNSKSFCHSNTFILIYDVSDISSYQYICSWFQAHQNFVKQKIKNLKAQDIEKDIVNEQQNQAKHELQLYLEEYFDISLSQNRNSNIIEPIEFMLNQFQAQIKQNIISEAFIRTNKGISYGRKVQKDIGRKLSSRTYSDIKSLSPDNIGSPFNQQIKYKYTQQNYDENSVKNIDQSLDENINNSMSKLRSIQKLNYDSDQNHQSLMMNKNKQNIQQQNHIFTKKKRYIQIKKPAGQKQIEQFKKNIQFNNKISIQNSENGQKQNYSHINFNQNNDSLILKINNMSSQQYDPSEINFRNEFDSCKKNDVNNVDNIKYSEFSQADKQNEKFNLKTENSLNINKEESYHDFIKKNHMIQNLMRNKVLRKTGGFNSLIINKDYGKILALGYKKENFRVEIRKKITSSQLNDKRFKIMQDGQLKVNQMNNRQDQNQNYYTEYLTLNENFVKIFKEEEVQLDKIMNMNGEGVDLLNKLLENLKDQTSIPPLPIKEIFETQIPVKLLQILRNWTSLKAEKKDVILAVDLILWIISNLFATKKEIYSFLLYQHDFIKILDQLIQQGVEGRTIHNSICIILGNIAGESNQQRQLILTQFNKLIDKYIYMISRNTDVQGIIDLLWSLKQIFRQPFPGDQYFSQFKLILPYFQQILRNGANSEYENAIKEVLQLVTCFCESQDFINIQESIQSKIHIDILNLLEQNNIQVQLLSLKTLGCFAYGTDSQCKELISIGFLEVLEKILKNSLNPNMKLETCWILSNFSAGENQIKEIMIQKNIFQRVVNLLQTEKPIIQQEAMYVLCNATENATLQIIEHILQFNLLEYFKQFIQIDTEVEFLIEILEGLDNILTIVQTGEGFRYEFLIKQIEQIGLNNVIEQLCDHQNDYVSKLCRQIIDINFKN</sequence>
<feature type="region of interest" description="Disordered" evidence="5">
    <location>
        <begin position="467"/>
        <end position="494"/>
    </location>
</feature>
<protein>
    <submittedName>
        <fullName evidence="6">Armadillo-type fold</fullName>
    </submittedName>
</protein>
<dbReference type="SUPFAM" id="SSF48371">
    <property type="entry name" value="ARM repeat"/>
    <property type="match status" value="1"/>
</dbReference>
<dbReference type="GO" id="GO:0015031">
    <property type="term" value="P:protein transport"/>
    <property type="evidence" value="ECO:0007669"/>
    <property type="project" value="UniProtKB-KW"/>
</dbReference>
<accession>A0A0V0QV69</accession>
<dbReference type="InParanoid" id="A0A0V0QV69"/>
<feature type="compositionally biased region" description="Low complexity" evidence="5">
    <location>
        <begin position="353"/>
        <end position="388"/>
    </location>
</feature>
<organism evidence="6 7">
    <name type="scientific">Pseudocohnilembus persalinus</name>
    <name type="common">Ciliate</name>
    <dbReference type="NCBI Taxonomy" id="266149"/>
    <lineage>
        <taxon>Eukaryota</taxon>
        <taxon>Sar</taxon>
        <taxon>Alveolata</taxon>
        <taxon>Ciliophora</taxon>
        <taxon>Intramacronucleata</taxon>
        <taxon>Oligohymenophorea</taxon>
        <taxon>Scuticociliatia</taxon>
        <taxon>Philasterida</taxon>
        <taxon>Pseudocohnilembidae</taxon>
        <taxon>Pseudocohnilembus</taxon>
    </lineage>
</organism>
<dbReference type="OrthoDB" id="29145at2759"/>
<evidence type="ECO:0000313" key="7">
    <source>
        <dbReference type="Proteomes" id="UP000054937"/>
    </source>
</evidence>